<dbReference type="InterPro" id="IPR036188">
    <property type="entry name" value="FAD/NAD-bd_sf"/>
</dbReference>
<evidence type="ECO:0000256" key="4">
    <source>
        <dbReference type="ARBA" id="ARBA00049872"/>
    </source>
</evidence>
<evidence type="ECO:0000256" key="2">
    <source>
        <dbReference type="ARBA" id="ARBA00022977"/>
    </source>
</evidence>
<dbReference type="Pfam" id="PF01266">
    <property type="entry name" value="DAO"/>
    <property type="match status" value="1"/>
</dbReference>
<evidence type="ECO:0000313" key="8">
    <source>
        <dbReference type="Proteomes" id="UP001138997"/>
    </source>
</evidence>
<dbReference type="InterPro" id="IPR006076">
    <property type="entry name" value="FAD-dep_OxRdtase"/>
</dbReference>
<evidence type="ECO:0000256" key="1">
    <source>
        <dbReference type="ARBA" id="ARBA00004948"/>
    </source>
</evidence>
<accession>A0A9X1NC25</accession>
<proteinExistence type="predicted"/>
<dbReference type="Gene3D" id="3.30.9.10">
    <property type="entry name" value="D-Amino Acid Oxidase, subunit A, domain 2"/>
    <property type="match status" value="1"/>
</dbReference>
<dbReference type="GO" id="GO:0050660">
    <property type="term" value="F:flavin adenine dinucleotide binding"/>
    <property type="evidence" value="ECO:0007669"/>
    <property type="project" value="InterPro"/>
</dbReference>
<dbReference type="RefSeq" id="WP_231440160.1">
    <property type="nucleotide sequence ID" value="NZ_JAJOMB010000003.1"/>
</dbReference>
<keyword evidence="2" id="KW-0784">Thiamine biosynthesis</keyword>
<dbReference type="EC" id="1.4.3.19" evidence="5"/>
<feature type="domain" description="FAD dependent oxidoreductase" evidence="6">
    <location>
        <begin position="17"/>
        <end position="357"/>
    </location>
</feature>
<dbReference type="InterPro" id="IPR012727">
    <property type="entry name" value="Gly_oxidase_ThiO"/>
</dbReference>
<dbReference type="SUPFAM" id="SSF51905">
    <property type="entry name" value="FAD/NAD(P)-binding domain"/>
    <property type="match status" value="1"/>
</dbReference>
<dbReference type="SUPFAM" id="SSF54373">
    <property type="entry name" value="FAD-linked reductases, C-terminal domain"/>
    <property type="match status" value="1"/>
</dbReference>
<dbReference type="GO" id="GO:0005737">
    <property type="term" value="C:cytoplasm"/>
    <property type="evidence" value="ECO:0007669"/>
    <property type="project" value="TreeGrafter"/>
</dbReference>
<dbReference type="Gene3D" id="3.50.50.60">
    <property type="entry name" value="FAD/NAD(P)-binding domain"/>
    <property type="match status" value="1"/>
</dbReference>
<comment type="caution">
    <text evidence="7">The sequence shown here is derived from an EMBL/GenBank/DDBJ whole genome shotgun (WGS) entry which is preliminary data.</text>
</comment>
<protein>
    <recommendedName>
        <fullName evidence="5">glycine oxidase</fullName>
        <ecNumber evidence="5">1.4.3.19</ecNumber>
    </recommendedName>
</protein>
<keyword evidence="8" id="KW-1185">Reference proteome</keyword>
<dbReference type="NCBIfam" id="TIGR02352">
    <property type="entry name" value="thiamin_ThiO"/>
    <property type="match status" value="1"/>
</dbReference>
<evidence type="ECO:0000256" key="3">
    <source>
        <dbReference type="ARBA" id="ARBA00023002"/>
    </source>
</evidence>
<dbReference type="PANTHER" id="PTHR13847">
    <property type="entry name" value="SARCOSINE DEHYDROGENASE-RELATED"/>
    <property type="match status" value="1"/>
</dbReference>
<comment type="pathway">
    <text evidence="1">Cofactor biosynthesis; thiamine diphosphate biosynthesis.</text>
</comment>
<name>A0A9X1NC25_9ACTN</name>
<organism evidence="7 8">
    <name type="scientific">Kineosporia babensis</name>
    <dbReference type="NCBI Taxonomy" id="499548"/>
    <lineage>
        <taxon>Bacteria</taxon>
        <taxon>Bacillati</taxon>
        <taxon>Actinomycetota</taxon>
        <taxon>Actinomycetes</taxon>
        <taxon>Kineosporiales</taxon>
        <taxon>Kineosporiaceae</taxon>
        <taxon>Kineosporia</taxon>
    </lineage>
</organism>
<reference evidence="7" key="1">
    <citation type="submission" date="2021-11" db="EMBL/GenBank/DDBJ databases">
        <title>Streptomyces corallinus and Kineosporia corallina sp. nov., two new coral-derived marine actinobacteria.</title>
        <authorList>
            <person name="Buangrab K."/>
            <person name="Sutthacheep M."/>
            <person name="Yeemin T."/>
            <person name="Harunari E."/>
            <person name="Igarashi Y."/>
            <person name="Sripreechasak P."/>
            <person name="Kanchanasin P."/>
            <person name="Tanasupawat S."/>
            <person name="Phongsopitanun W."/>
        </authorList>
    </citation>
    <scope>NUCLEOTIDE SEQUENCE</scope>
    <source>
        <strain evidence="7">JCM 31032</strain>
    </source>
</reference>
<dbReference type="GO" id="GO:0009228">
    <property type="term" value="P:thiamine biosynthetic process"/>
    <property type="evidence" value="ECO:0007669"/>
    <property type="project" value="UniProtKB-KW"/>
</dbReference>
<dbReference type="GO" id="GO:0043799">
    <property type="term" value="F:glycine oxidase activity"/>
    <property type="evidence" value="ECO:0007669"/>
    <property type="project" value="UniProtKB-EC"/>
</dbReference>
<dbReference type="AlphaFoldDB" id="A0A9X1NC25"/>
<evidence type="ECO:0000256" key="5">
    <source>
        <dbReference type="ARBA" id="ARBA00050018"/>
    </source>
</evidence>
<dbReference type="EMBL" id="JAJOMB010000003">
    <property type="protein sequence ID" value="MCD5310984.1"/>
    <property type="molecule type" value="Genomic_DNA"/>
</dbReference>
<keyword evidence="3 7" id="KW-0560">Oxidoreductase</keyword>
<dbReference type="Proteomes" id="UP001138997">
    <property type="component" value="Unassembled WGS sequence"/>
</dbReference>
<evidence type="ECO:0000313" key="7">
    <source>
        <dbReference type="EMBL" id="MCD5310984.1"/>
    </source>
</evidence>
<sequence>MVPSGDPPAAQRAARGDVVVLGGGLVGAACAWRLTQRGHRVALVDPDPGGGSSRAAAGMLAPVNELRTGEDDLLALCLLAAAGFADFAAAVTSTSGLPTGYRECGTLAVALDAGDRARLSQIRSAQQSLGLEVEGLTGRECRVLEPLLDPGVCGGSLIRHDHQVDPRELFSALWTAGQRAGVEHVPQLGEVLVQDGCATGVRLADGTVRRADLVVLATGAAAGQGRVRPVKGQILRLRMPKGEHVLQRTVRGLVRDREVYLVPRENGELVVGATSEDRGFDERVTAGAVYELLRDAQALVPAVTELELVETMARCRPGSPDNLPLIGFGEVEGLLLATGHHRNGVLLAAVTAEAVATLASGGTPSPEIAACSPKRFQKAAEGE</sequence>
<evidence type="ECO:0000259" key="6">
    <source>
        <dbReference type="Pfam" id="PF01266"/>
    </source>
</evidence>
<comment type="catalytic activity">
    <reaction evidence="4">
        <text>glycine + O2 + H2O = glyoxylate + H2O2 + NH4(+)</text>
        <dbReference type="Rhea" id="RHEA:11532"/>
        <dbReference type="ChEBI" id="CHEBI:15377"/>
        <dbReference type="ChEBI" id="CHEBI:15379"/>
        <dbReference type="ChEBI" id="CHEBI:16240"/>
        <dbReference type="ChEBI" id="CHEBI:28938"/>
        <dbReference type="ChEBI" id="CHEBI:36655"/>
        <dbReference type="ChEBI" id="CHEBI:57305"/>
        <dbReference type="EC" id="1.4.3.19"/>
    </reaction>
</comment>
<gene>
    <name evidence="7" type="primary">thiO</name>
    <name evidence="7" type="ORF">LR394_08755</name>
</gene>
<dbReference type="PANTHER" id="PTHR13847:SF289">
    <property type="entry name" value="GLYCINE OXIDASE"/>
    <property type="match status" value="1"/>
</dbReference>